<gene>
    <name evidence="6 11" type="primary">era</name>
    <name evidence="11" type="ORF">HMPREF9013_0514</name>
</gene>
<dbReference type="GO" id="GO:0005886">
    <property type="term" value="C:plasma membrane"/>
    <property type="evidence" value="ECO:0007669"/>
    <property type="project" value="UniProtKB-SubCell"/>
</dbReference>
<dbReference type="CDD" id="cd22534">
    <property type="entry name" value="KH-II_Era"/>
    <property type="match status" value="1"/>
</dbReference>
<dbReference type="Gene3D" id="3.30.300.20">
    <property type="match status" value="1"/>
</dbReference>
<reference evidence="12" key="1">
    <citation type="submission" date="2009-12" db="EMBL/GenBank/DDBJ databases">
        <title>Sequence of Clostridiales genomosp. BVAB3 str. UPII9-5.</title>
        <authorList>
            <person name="Madupu R."/>
            <person name="Durkin A.S."/>
            <person name="Torralba M."/>
            <person name="Methe B."/>
            <person name="Sutton G.G."/>
            <person name="Strausberg R.L."/>
            <person name="Nelson K.E."/>
        </authorList>
    </citation>
    <scope>NUCLEOTIDE SEQUENCE [LARGE SCALE GENOMIC DNA]</scope>
    <source>
        <strain evidence="12">W1219</strain>
    </source>
</reference>
<dbReference type="Pfam" id="PF01926">
    <property type="entry name" value="MMR_HSR1"/>
    <property type="match status" value="1"/>
</dbReference>
<evidence type="ECO:0000313" key="11">
    <source>
        <dbReference type="EMBL" id="EFC05231.1"/>
    </source>
</evidence>
<sequence length="297" mass="33656">MRSGFVGIAGRPNAGKSTLINALVGEKVAIVSEKSQTTRSEIRGILSREDGQIIFTDTPGIHKPLDRLGVRMNKEVYSVIQDVDILYLVVDASVPFAKGDAFVLEHISNLKKPVFLILNKVDRLSKKKVIALLEEWAKRYPFAEYFPLSAKFHLKLEDLIKTTLNYLPEGGYLYPCDLISDNALDFRLAEMIREKILRKTEDEVPHACAVYIENREVKKNACYIQATILVDRPSQKPILIGKEGSMLKKIGSLAREDMEILLGKRVFLELFVRVEEEWRSKDARISQMGYAGANRDE</sequence>
<evidence type="ECO:0000256" key="8">
    <source>
        <dbReference type="RuleBase" id="RU003761"/>
    </source>
</evidence>
<dbReference type="PANTHER" id="PTHR42698:SF1">
    <property type="entry name" value="GTPASE ERA, MITOCHONDRIAL"/>
    <property type="match status" value="1"/>
</dbReference>
<accession>D2MQG2</accession>
<feature type="binding site" evidence="6">
    <location>
        <begin position="10"/>
        <end position="17"/>
    </location>
    <ligand>
        <name>GTP</name>
        <dbReference type="ChEBI" id="CHEBI:37565"/>
    </ligand>
</feature>
<dbReference type="InterPro" id="IPR005225">
    <property type="entry name" value="Small_GTP-bd"/>
</dbReference>
<feature type="region of interest" description="G3" evidence="7">
    <location>
        <begin position="57"/>
        <end position="60"/>
    </location>
</feature>
<dbReference type="GO" id="GO:0005829">
    <property type="term" value="C:cytosol"/>
    <property type="evidence" value="ECO:0007669"/>
    <property type="project" value="TreeGrafter"/>
</dbReference>
<proteinExistence type="inferred from homology"/>
<dbReference type="SUPFAM" id="SSF52540">
    <property type="entry name" value="P-loop containing nucleoside triphosphate hydrolases"/>
    <property type="match status" value="1"/>
</dbReference>
<keyword evidence="6" id="KW-0472">Membrane</keyword>
<keyword evidence="5 6" id="KW-0342">GTP-binding</keyword>
<comment type="caution">
    <text evidence="11">The sequence shown here is derived from an EMBL/GenBank/DDBJ whole genome shotgun (WGS) entry which is preliminary data.</text>
</comment>
<evidence type="ECO:0000256" key="3">
    <source>
        <dbReference type="ARBA" id="ARBA00022741"/>
    </source>
</evidence>
<evidence type="ECO:0000256" key="2">
    <source>
        <dbReference type="ARBA" id="ARBA00020484"/>
    </source>
</evidence>
<dbReference type="NCBIfam" id="TIGR00231">
    <property type="entry name" value="small_GTP"/>
    <property type="match status" value="1"/>
</dbReference>
<comment type="subcellular location">
    <subcellularLocation>
        <location evidence="6">Cytoplasm</location>
    </subcellularLocation>
    <subcellularLocation>
        <location evidence="6">Cell membrane</location>
        <topology evidence="6">Peripheral membrane protein</topology>
    </subcellularLocation>
</comment>
<dbReference type="NCBIfam" id="NF000908">
    <property type="entry name" value="PRK00089.1"/>
    <property type="match status" value="1"/>
</dbReference>
<organism evidence="11 12">
    <name type="scientific">Bulleidia extructa W1219</name>
    <dbReference type="NCBI Taxonomy" id="679192"/>
    <lineage>
        <taxon>Bacteria</taxon>
        <taxon>Bacillati</taxon>
        <taxon>Bacillota</taxon>
        <taxon>Erysipelotrichia</taxon>
        <taxon>Erysipelotrichales</taxon>
        <taxon>Erysipelotrichaceae</taxon>
        <taxon>Bulleidia</taxon>
    </lineage>
</organism>
<feature type="binding site" evidence="6">
    <location>
        <begin position="119"/>
        <end position="122"/>
    </location>
    <ligand>
        <name>GTP</name>
        <dbReference type="ChEBI" id="CHEBI:37565"/>
    </ligand>
</feature>
<evidence type="ECO:0000259" key="9">
    <source>
        <dbReference type="PROSITE" id="PS50823"/>
    </source>
</evidence>
<feature type="binding site" evidence="6">
    <location>
        <begin position="57"/>
        <end position="61"/>
    </location>
    <ligand>
        <name>GTP</name>
        <dbReference type="ChEBI" id="CHEBI:37565"/>
    </ligand>
</feature>
<keyword evidence="6" id="KW-1003">Cell membrane</keyword>
<dbReference type="STRING" id="679192.HMPREF9013_0514"/>
<dbReference type="HAMAP" id="MF_00367">
    <property type="entry name" value="GTPase_Era"/>
    <property type="match status" value="1"/>
</dbReference>
<feature type="region of interest" description="G1" evidence="7">
    <location>
        <begin position="10"/>
        <end position="17"/>
    </location>
</feature>
<dbReference type="EMBL" id="ADFR01000016">
    <property type="protein sequence ID" value="EFC05231.1"/>
    <property type="molecule type" value="Genomic_DNA"/>
</dbReference>
<dbReference type="PRINTS" id="PR00326">
    <property type="entry name" value="GTP1OBG"/>
</dbReference>
<evidence type="ECO:0000256" key="5">
    <source>
        <dbReference type="ARBA" id="ARBA00023134"/>
    </source>
</evidence>
<dbReference type="eggNOG" id="COG1159">
    <property type="taxonomic scope" value="Bacteria"/>
</dbReference>
<evidence type="ECO:0000256" key="1">
    <source>
        <dbReference type="ARBA" id="ARBA00007921"/>
    </source>
</evidence>
<dbReference type="PROSITE" id="PS51713">
    <property type="entry name" value="G_ERA"/>
    <property type="match status" value="1"/>
</dbReference>
<dbReference type="InterPro" id="IPR015946">
    <property type="entry name" value="KH_dom-like_a/b"/>
</dbReference>
<dbReference type="Pfam" id="PF07650">
    <property type="entry name" value="KH_2"/>
    <property type="match status" value="1"/>
</dbReference>
<dbReference type="GO" id="GO:0070181">
    <property type="term" value="F:small ribosomal subunit rRNA binding"/>
    <property type="evidence" value="ECO:0007669"/>
    <property type="project" value="UniProtKB-UniRule"/>
</dbReference>
<evidence type="ECO:0000256" key="4">
    <source>
        <dbReference type="ARBA" id="ARBA00022884"/>
    </source>
</evidence>
<protein>
    <recommendedName>
        <fullName evidence="2 6">GTPase Era</fullName>
    </recommendedName>
</protein>
<dbReference type="CDD" id="cd04163">
    <property type="entry name" value="Era"/>
    <property type="match status" value="1"/>
</dbReference>
<dbReference type="GO" id="GO:0000028">
    <property type="term" value="P:ribosomal small subunit assembly"/>
    <property type="evidence" value="ECO:0007669"/>
    <property type="project" value="TreeGrafter"/>
</dbReference>
<comment type="similarity">
    <text evidence="1 6 7 8">Belongs to the TRAFAC class TrmE-Era-EngA-EngB-Septin-like GTPase superfamily. Era GTPase family.</text>
</comment>
<comment type="function">
    <text evidence="6">An essential GTPase that binds both GDP and GTP, with rapid nucleotide exchange. Plays a role in 16S rRNA processing and 30S ribosomal subunit biogenesis and possibly also in cell cycle regulation and energy metabolism.</text>
</comment>
<dbReference type="InterPro" id="IPR009019">
    <property type="entry name" value="KH_sf_prok-type"/>
</dbReference>
<evidence type="ECO:0000256" key="6">
    <source>
        <dbReference type="HAMAP-Rule" id="MF_00367"/>
    </source>
</evidence>
<dbReference type="PROSITE" id="PS50823">
    <property type="entry name" value="KH_TYPE_2"/>
    <property type="match status" value="1"/>
</dbReference>
<dbReference type="Gene3D" id="3.40.50.300">
    <property type="entry name" value="P-loop containing nucleotide triphosphate hydrolases"/>
    <property type="match status" value="1"/>
</dbReference>
<dbReference type="AlphaFoldDB" id="D2MQG2"/>
<feature type="region of interest" description="G5" evidence="7">
    <location>
        <begin position="148"/>
        <end position="150"/>
    </location>
</feature>
<dbReference type="InterPro" id="IPR027417">
    <property type="entry name" value="P-loop_NTPase"/>
</dbReference>
<keyword evidence="12" id="KW-1185">Reference proteome</keyword>
<evidence type="ECO:0000259" key="10">
    <source>
        <dbReference type="PROSITE" id="PS51713"/>
    </source>
</evidence>
<feature type="domain" description="KH type-2" evidence="9">
    <location>
        <begin position="192"/>
        <end position="276"/>
    </location>
</feature>
<keyword evidence="6" id="KW-0699">rRNA-binding</keyword>
<keyword evidence="6" id="KW-0963">Cytoplasm</keyword>
<dbReference type="GO" id="GO:0043024">
    <property type="term" value="F:ribosomal small subunit binding"/>
    <property type="evidence" value="ECO:0007669"/>
    <property type="project" value="TreeGrafter"/>
</dbReference>
<name>D2MQG2_9FIRM</name>
<dbReference type="InterPro" id="IPR006073">
    <property type="entry name" value="GTP-bd"/>
</dbReference>
<dbReference type="GO" id="GO:0005525">
    <property type="term" value="F:GTP binding"/>
    <property type="evidence" value="ECO:0007669"/>
    <property type="project" value="UniProtKB-UniRule"/>
</dbReference>
<dbReference type="InterPro" id="IPR005662">
    <property type="entry name" value="GTPase_Era-like"/>
</dbReference>
<feature type="domain" description="Era-type G" evidence="10">
    <location>
        <begin position="2"/>
        <end position="169"/>
    </location>
</feature>
<keyword evidence="4 6" id="KW-0694">RNA-binding</keyword>
<evidence type="ECO:0000313" key="12">
    <source>
        <dbReference type="Proteomes" id="UP000005017"/>
    </source>
</evidence>
<keyword evidence="6" id="KW-0690">Ribosome biogenesis</keyword>
<comment type="subunit">
    <text evidence="6">Monomer.</text>
</comment>
<dbReference type="InterPro" id="IPR030388">
    <property type="entry name" value="G_ERA_dom"/>
</dbReference>
<dbReference type="InterPro" id="IPR004044">
    <property type="entry name" value="KH_dom_type_2"/>
</dbReference>
<dbReference type="SUPFAM" id="SSF54814">
    <property type="entry name" value="Prokaryotic type KH domain (KH-domain type II)"/>
    <property type="match status" value="1"/>
</dbReference>
<dbReference type="Proteomes" id="UP000005017">
    <property type="component" value="Unassembled WGS sequence"/>
</dbReference>
<evidence type="ECO:0000256" key="7">
    <source>
        <dbReference type="PROSITE-ProRule" id="PRU01050"/>
    </source>
</evidence>
<dbReference type="NCBIfam" id="TIGR00436">
    <property type="entry name" value="era"/>
    <property type="match status" value="1"/>
</dbReference>
<feature type="region of interest" description="G2" evidence="7">
    <location>
        <begin position="36"/>
        <end position="40"/>
    </location>
</feature>
<dbReference type="PANTHER" id="PTHR42698">
    <property type="entry name" value="GTPASE ERA"/>
    <property type="match status" value="1"/>
</dbReference>
<feature type="region of interest" description="G4" evidence="7">
    <location>
        <begin position="119"/>
        <end position="122"/>
    </location>
</feature>
<keyword evidence="3 6" id="KW-0547">Nucleotide-binding</keyword>
<dbReference type="GO" id="GO:0003924">
    <property type="term" value="F:GTPase activity"/>
    <property type="evidence" value="ECO:0007669"/>
    <property type="project" value="UniProtKB-UniRule"/>
</dbReference>